<feature type="compositionally biased region" description="Basic and acidic residues" evidence="1">
    <location>
        <begin position="1"/>
        <end position="14"/>
    </location>
</feature>
<protein>
    <submittedName>
        <fullName evidence="2">Uncharacterized protein</fullName>
    </submittedName>
</protein>
<proteinExistence type="predicted"/>
<evidence type="ECO:0000313" key="3">
    <source>
        <dbReference type="Proteomes" id="UP001281761"/>
    </source>
</evidence>
<comment type="caution">
    <text evidence="2">The sequence shown here is derived from an EMBL/GenBank/DDBJ whole genome shotgun (WGS) entry which is preliminary data.</text>
</comment>
<feature type="region of interest" description="Disordered" evidence="1">
    <location>
        <begin position="1"/>
        <end position="80"/>
    </location>
</feature>
<evidence type="ECO:0000256" key="1">
    <source>
        <dbReference type="SAM" id="MobiDB-lite"/>
    </source>
</evidence>
<feature type="compositionally biased region" description="Basic and acidic residues" evidence="1">
    <location>
        <begin position="70"/>
        <end position="80"/>
    </location>
</feature>
<organism evidence="2 3">
    <name type="scientific">Blattamonas nauphoetae</name>
    <dbReference type="NCBI Taxonomy" id="2049346"/>
    <lineage>
        <taxon>Eukaryota</taxon>
        <taxon>Metamonada</taxon>
        <taxon>Preaxostyla</taxon>
        <taxon>Oxymonadida</taxon>
        <taxon>Blattamonas</taxon>
    </lineage>
</organism>
<reference evidence="2 3" key="1">
    <citation type="journal article" date="2022" name="bioRxiv">
        <title>Genomics of Preaxostyla Flagellates Illuminates Evolutionary Transitions and the Path Towards Mitochondrial Loss.</title>
        <authorList>
            <person name="Novak L.V.F."/>
            <person name="Treitli S.C."/>
            <person name="Pyrih J."/>
            <person name="Halakuc P."/>
            <person name="Pipaliya S.V."/>
            <person name="Vacek V."/>
            <person name="Brzon O."/>
            <person name="Soukal P."/>
            <person name="Eme L."/>
            <person name="Dacks J.B."/>
            <person name="Karnkowska A."/>
            <person name="Elias M."/>
            <person name="Hampl V."/>
        </authorList>
    </citation>
    <scope>NUCLEOTIDE SEQUENCE [LARGE SCALE GENOMIC DNA]</scope>
    <source>
        <strain evidence="2">NAU3</strain>
        <tissue evidence="2">Gut</tissue>
    </source>
</reference>
<sequence length="80" mass="8933">MIEKSTEDQKHTEADSESSSESGDEPVVTELRRLPPPKPKAGPSYGAKIQPKKKGIMSGVQRQFFDSADYELKKQKSETH</sequence>
<accession>A0ABQ9XBS4</accession>
<feature type="compositionally biased region" description="Acidic residues" evidence="1">
    <location>
        <begin position="15"/>
        <end position="24"/>
    </location>
</feature>
<name>A0ABQ9XBS4_9EUKA</name>
<dbReference type="EMBL" id="JARBJD010000145">
    <property type="protein sequence ID" value="KAK2949971.1"/>
    <property type="molecule type" value="Genomic_DNA"/>
</dbReference>
<keyword evidence="3" id="KW-1185">Reference proteome</keyword>
<evidence type="ECO:0000313" key="2">
    <source>
        <dbReference type="EMBL" id="KAK2949971.1"/>
    </source>
</evidence>
<gene>
    <name evidence="2" type="ORF">BLNAU_15114</name>
</gene>
<dbReference type="Proteomes" id="UP001281761">
    <property type="component" value="Unassembled WGS sequence"/>
</dbReference>